<gene>
    <name evidence="5" type="ORF">ACHAXA_006809</name>
</gene>
<evidence type="ECO:0000259" key="4">
    <source>
        <dbReference type="Pfam" id="PF00588"/>
    </source>
</evidence>
<evidence type="ECO:0000313" key="5">
    <source>
        <dbReference type="EMBL" id="KAL3815307.1"/>
    </source>
</evidence>
<dbReference type="EMBL" id="JALLPB020000205">
    <property type="protein sequence ID" value="KAL3815307.1"/>
    <property type="molecule type" value="Genomic_DNA"/>
</dbReference>
<dbReference type="Proteomes" id="UP001530377">
    <property type="component" value="Unassembled WGS sequence"/>
</dbReference>
<feature type="compositionally biased region" description="Basic and acidic residues" evidence="3">
    <location>
        <begin position="137"/>
        <end position="146"/>
    </location>
</feature>
<organism evidence="5 6">
    <name type="scientific">Cyclostephanos tholiformis</name>
    <dbReference type="NCBI Taxonomy" id="382380"/>
    <lineage>
        <taxon>Eukaryota</taxon>
        <taxon>Sar</taxon>
        <taxon>Stramenopiles</taxon>
        <taxon>Ochrophyta</taxon>
        <taxon>Bacillariophyta</taxon>
        <taxon>Coscinodiscophyceae</taxon>
        <taxon>Thalassiosirophycidae</taxon>
        <taxon>Stephanodiscales</taxon>
        <taxon>Stephanodiscaceae</taxon>
        <taxon>Cyclostephanos</taxon>
    </lineage>
</organism>
<dbReference type="InterPro" id="IPR001537">
    <property type="entry name" value="SpoU_MeTrfase"/>
</dbReference>
<accession>A0ABD3RQT3</accession>
<evidence type="ECO:0000256" key="1">
    <source>
        <dbReference type="ARBA" id="ARBA00022603"/>
    </source>
</evidence>
<feature type="region of interest" description="Disordered" evidence="3">
    <location>
        <begin position="1"/>
        <end position="40"/>
    </location>
</feature>
<sequence>MTPNSPATLTTTTIPSSDRHRQQREHPPRHHGCVDRNRSRTRPTPYLIITNISKKQNVKNLLQVAAAYGVTSIFVVGQRRLFVFDPDVDDTDVPPQIRDAIGDGKLTITKFDKLEECAAHVRGIVAVDGACSNDDGGASRRDHGADDDGGGGGGGGFGGGGDGTRVRIIGVEITNTSRNLEDDPFSSYDWSTSCGFAFMMGNEGSGMTARQMSICDGFVRISQYGGGTASLNVSVAAGLVLHRFFHWRRGE</sequence>
<dbReference type="InterPro" id="IPR029026">
    <property type="entry name" value="tRNA_m1G_MTases_N"/>
</dbReference>
<feature type="region of interest" description="Disordered" evidence="3">
    <location>
        <begin position="135"/>
        <end position="163"/>
    </location>
</feature>
<feature type="compositionally biased region" description="Gly residues" evidence="3">
    <location>
        <begin position="150"/>
        <end position="163"/>
    </location>
</feature>
<proteinExistence type="predicted"/>
<keyword evidence="2" id="KW-0808">Transferase</keyword>
<keyword evidence="6" id="KW-1185">Reference proteome</keyword>
<dbReference type="InterPro" id="IPR029028">
    <property type="entry name" value="Alpha/beta_knot_MTases"/>
</dbReference>
<feature type="compositionally biased region" description="Low complexity" evidence="3">
    <location>
        <begin position="1"/>
        <end position="16"/>
    </location>
</feature>
<dbReference type="Pfam" id="PF00588">
    <property type="entry name" value="SpoU_methylase"/>
    <property type="match status" value="1"/>
</dbReference>
<dbReference type="SUPFAM" id="SSF75217">
    <property type="entry name" value="alpha/beta knot"/>
    <property type="match status" value="1"/>
</dbReference>
<evidence type="ECO:0000313" key="6">
    <source>
        <dbReference type="Proteomes" id="UP001530377"/>
    </source>
</evidence>
<dbReference type="PANTHER" id="PTHR43191">
    <property type="entry name" value="RRNA METHYLTRANSFERASE 3"/>
    <property type="match status" value="1"/>
</dbReference>
<feature type="compositionally biased region" description="Basic and acidic residues" evidence="3">
    <location>
        <begin position="17"/>
        <end position="38"/>
    </location>
</feature>
<dbReference type="Gene3D" id="3.40.1280.10">
    <property type="match status" value="1"/>
</dbReference>
<evidence type="ECO:0000256" key="3">
    <source>
        <dbReference type="SAM" id="MobiDB-lite"/>
    </source>
</evidence>
<reference evidence="5 6" key="1">
    <citation type="submission" date="2024-10" db="EMBL/GenBank/DDBJ databases">
        <title>Updated reference genomes for cyclostephanoid diatoms.</title>
        <authorList>
            <person name="Roberts W.R."/>
            <person name="Alverson A.J."/>
        </authorList>
    </citation>
    <scope>NUCLEOTIDE SEQUENCE [LARGE SCALE GENOMIC DNA]</scope>
    <source>
        <strain evidence="5 6">AJA228-03</strain>
    </source>
</reference>
<keyword evidence="1" id="KW-0489">Methyltransferase</keyword>
<name>A0ABD3RQT3_9STRA</name>
<dbReference type="InterPro" id="IPR051259">
    <property type="entry name" value="rRNA_Methyltransferase"/>
</dbReference>
<dbReference type="AlphaFoldDB" id="A0ABD3RQT3"/>
<protein>
    <recommendedName>
        <fullName evidence="4">tRNA/rRNA methyltransferase SpoU type domain-containing protein</fullName>
    </recommendedName>
</protein>
<dbReference type="GO" id="GO:0008168">
    <property type="term" value="F:methyltransferase activity"/>
    <property type="evidence" value="ECO:0007669"/>
    <property type="project" value="UniProtKB-KW"/>
</dbReference>
<dbReference type="PANTHER" id="PTHR43191:SF7">
    <property type="entry name" value="OBP33PEP LIKE PROTEIN"/>
    <property type="match status" value="1"/>
</dbReference>
<dbReference type="GO" id="GO:0032259">
    <property type="term" value="P:methylation"/>
    <property type="evidence" value="ECO:0007669"/>
    <property type="project" value="UniProtKB-KW"/>
</dbReference>
<feature type="domain" description="tRNA/rRNA methyltransferase SpoU type" evidence="4">
    <location>
        <begin position="170"/>
        <end position="242"/>
    </location>
</feature>
<evidence type="ECO:0000256" key="2">
    <source>
        <dbReference type="ARBA" id="ARBA00022679"/>
    </source>
</evidence>
<comment type="caution">
    <text evidence="5">The sequence shown here is derived from an EMBL/GenBank/DDBJ whole genome shotgun (WGS) entry which is preliminary data.</text>
</comment>